<evidence type="ECO:0000256" key="1">
    <source>
        <dbReference type="SAM" id="MobiDB-lite"/>
    </source>
</evidence>
<proteinExistence type="predicted"/>
<gene>
    <name evidence="2" type="ORF">K435DRAFT_860009</name>
</gene>
<sequence length="164" mass="17396">MAYHQNIPGGTVPMAPAVQPTIQTSGVPISQGPNVVVERPMTALPTANPNPGMAAMPGMTTTYPQTNNLGVGQGQFPDMDVEHLYGGAYGAVYPVTHAVPDAKWMERPSRSPPPSSSTNGPGQVTYDKWCKVDGGTRIAEITVTTTIIMDIMDIMGIITHLTFT</sequence>
<organism evidence="2 3">
    <name type="scientific">Dendrothele bispora (strain CBS 962.96)</name>
    <dbReference type="NCBI Taxonomy" id="1314807"/>
    <lineage>
        <taxon>Eukaryota</taxon>
        <taxon>Fungi</taxon>
        <taxon>Dikarya</taxon>
        <taxon>Basidiomycota</taxon>
        <taxon>Agaricomycotina</taxon>
        <taxon>Agaricomycetes</taxon>
        <taxon>Agaricomycetidae</taxon>
        <taxon>Agaricales</taxon>
        <taxon>Agaricales incertae sedis</taxon>
        <taxon>Dendrothele</taxon>
    </lineage>
</organism>
<protein>
    <submittedName>
        <fullName evidence="2">Uncharacterized protein</fullName>
    </submittedName>
</protein>
<evidence type="ECO:0000313" key="2">
    <source>
        <dbReference type="EMBL" id="THU95002.1"/>
    </source>
</evidence>
<feature type="region of interest" description="Disordered" evidence="1">
    <location>
        <begin position="104"/>
        <end position="125"/>
    </location>
</feature>
<keyword evidence="3" id="KW-1185">Reference proteome</keyword>
<evidence type="ECO:0000313" key="3">
    <source>
        <dbReference type="Proteomes" id="UP000297245"/>
    </source>
</evidence>
<dbReference type="EMBL" id="ML179211">
    <property type="protein sequence ID" value="THU95002.1"/>
    <property type="molecule type" value="Genomic_DNA"/>
</dbReference>
<dbReference type="AlphaFoldDB" id="A0A4S8LZ20"/>
<name>A0A4S8LZ20_DENBC</name>
<accession>A0A4S8LZ20</accession>
<dbReference type="Proteomes" id="UP000297245">
    <property type="component" value="Unassembled WGS sequence"/>
</dbReference>
<reference evidence="2 3" key="1">
    <citation type="journal article" date="2019" name="Nat. Ecol. Evol.">
        <title>Megaphylogeny resolves global patterns of mushroom evolution.</title>
        <authorList>
            <person name="Varga T."/>
            <person name="Krizsan K."/>
            <person name="Foldi C."/>
            <person name="Dima B."/>
            <person name="Sanchez-Garcia M."/>
            <person name="Sanchez-Ramirez S."/>
            <person name="Szollosi G.J."/>
            <person name="Szarkandi J.G."/>
            <person name="Papp V."/>
            <person name="Albert L."/>
            <person name="Andreopoulos W."/>
            <person name="Angelini C."/>
            <person name="Antonin V."/>
            <person name="Barry K.W."/>
            <person name="Bougher N.L."/>
            <person name="Buchanan P."/>
            <person name="Buyck B."/>
            <person name="Bense V."/>
            <person name="Catcheside P."/>
            <person name="Chovatia M."/>
            <person name="Cooper J."/>
            <person name="Damon W."/>
            <person name="Desjardin D."/>
            <person name="Finy P."/>
            <person name="Geml J."/>
            <person name="Haridas S."/>
            <person name="Hughes K."/>
            <person name="Justo A."/>
            <person name="Karasinski D."/>
            <person name="Kautmanova I."/>
            <person name="Kiss B."/>
            <person name="Kocsube S."/>
            <person name="Kotiranta H."/>
            <person name="LaButti K.M."/>
            <person name="Lechner B.E."/>
            <person name="Liimatainen K."/>
            <person name="Lipzen A."/>
            <person name="Lukacs Z."/>
            <person name="Mihaltcheva S."/>
            <person name="Morgado L.N."/>
            <person name="Niskanen T."/>
            <person name="Noordeloos M.E."/>
            <person name="Ohm R.A."/>
            <person name="Ortiz-Santana B."/>
            <person name="Ovrebo C."/>
            <person name="Racz N."/>
            <person name="Riley R."/>
            <person name="Savchenko A."/>
            <person name="Shiryaev A."/>
            <person name="Soop K."/>
            <person name="Spirin V."/>
            <person name="Szebenyi C."/>
            <person name="Tomsovsky M."/>
            <person name="Tulloss R.E."/>
            <person name="Uehling J."/>
            <person name="Grigoriev I.V."/>
            <person name="Vagvolgyi C."/>
            <person name="Papp T."/>
            <person name="Martin F.M."/>
            <person name="Miettinen O."/>
            <person name="Hibbett D.S."/>
            <person name="Nagy L.G."/>
        </authorList>
    </citation>
    <scope>NUCLEOTIDE SEQUENCE [LARGE SCALE GENOMIC DNA]</scope>
    <source>
        <strain evidence="2 3">CBS 962.96</strain>
    </source>
</reference>